<feature type="transmembrane region" description="Helical" evidence="13">
    <location>
        <begin position="190"/>
        <end position="213"/>
    </location>
</feature>
<feature type="transmembrane region" description="Helical" evidence="13">
    <location>
        <begin position="56"/>
        <end position="80"/>
    </location>
</feature>
<dbReference type="RefSeq" id="WP_073601370.1">
    <property type="nucleotide sequence ID" value="NZ_MRCB01000038.1"/>
</dbReference>
<evidence type="ECO:0000256" key="13">
    <source>
        <dbReference type="SAM" id="Phobius"/>
    </source>
</evidence>
<dbReference type="GO" id="GO:0015297">
    <property type="term" value="F:antiporter activity"/>
    <property type="evidence" value="ECO:0007669"/>
    <property type="project" value="UniProtKB-KW"/>
</dbReference>
<keyword evidence="11 13" id="KW-0472">Membrane</keyword>
<dbReference type="InterPro" id="IPR048279">
    <property type="entry name" value="MdtK-like"/>
</dbReference>
<name>A0A1U7H8S1_9CYAN</name>
<evidence type="ECO:0000256" key="1">
    <source>
        <dbReference type="ARBA" id="ARBA00003408"/>
    </source>
</evidence>
<evidence type="ECO:0000256" key="5">
    <source>
        <dbReference type="ARBA" id="ARBA00022448"/>
    </source>
</evidence>
<dbReference type="AlphaFoldDB" id="A0A1U7H8S1"/>
<evidence type="ECO:0000256" key="8">
    <source>
        <dbReference type="ARBA" id="ARBA00022692"/>
    </source>
</evidence>
<protein>
    <recommendedName>
        <fullName evidence="4">Probable multidrug resistance protein NorM</fullName>
    </recommendedName>
    <alternativeName>
        <fullName evidence="12">Multidrug-efflux transporter</fullName>
    </alternativeName>
</protein>
<dbReference type="NCBIfam" id="TIGR00797">
    <property type="entry name" value="matE"/>
    <property type="match status" value="1"/>
</dbReference>
<evidence type="ECO:0000313" key="16">
    <source>
        <dbReference type="Proteomes" id="UP000186868"/>
    </source>
</evidence>
<evidence type="ECO:0000256" key="7">
    <source>
        <dbReference type="ARBA" id="ARBA00022475"/>
    </source>
</evidence>
<dbReference type="InterPro" id="IPR002528">
    <property type="entry name" value="MATE_fam"/>
</dbReference>
<comment type="caution">
    <text evidence="15">The sequence shown here is derived from an EMBL/GenBank/DDBJ whole genome shotgun (WGS) entry which is preliminary data.</text>
</comment>
<dbReference type="CDD" id="cd13131">
    <property type="entry name" value="MATE_NorM_like"/>
    <property type="match status" value="1"/>
</dbReference>
<keyword evidence="9 13" id="KW-1133">Transmembrane helix</keyword>
<evidence type="ECO:0000313" key="15">
    <source>
        <dbReference type="EMBL" id="OKH19661.1"/>
    </source>
</evidence>
<proteinExistence type="inferred from homology"/>
<feature type="transmembrane region" description="Helical" evidence="13">
    <location>
        <begin position="129"/>
        <end position="147"/>
    </location>
</feature>
<feature type="chain" id="PRO_5012707850" description="Probable multidrug resistance protein NorM" evidence="14">
    <location>
        <begin position="23"/>
        <end position="450"/>
    </location>
</feature>
<evidence type="ECO:0000256" key="10">
    <source>
        <dbReference type="ARBA" id="ARBA00023065"/>
    </source>
</evidence>
<dbReference type="Proteomes" id="UP000186868">
    <property type="component" value="Unassembled WGS sequence"/>
</dbReference>
<feature type="transmembrane region" description="Helical" evidence="13">
    <location>
        <begin position="234"/>
        <end position="256"/>
    </location>
</feature>
<dbReference type="EMBL" id="MRCB01000038">
    <property type="protein sequence ID" value="OKH19661.1"/>
    <property type="molecule type" value="Genomic_DNA"/>
</dbReference>
<evidence type="ECO:0000256" key="4">
    <source>
        <dbReference type="ARBA" id="ARBA00020268"/>
    </source>
</evidence>
<feature type="transmembrane region" description="Helical" evidence="13">
    <location>
        <begin position="355"/>
        <end position="372"/>
    </location>
</feature>
<evidence type="ECO:0000256" key="3">
    <source>
        <dbReference type="ARBA" id="ARBA00010199"/>
    </source>
</evidence>
<keyword evidence="10" id="KW-0406">Ion transport</keyword>
<comment type="similarity">
    <text evidence="3">Belongs to the multi antimicrobial extrusion (MATE) (TC 2.A.66.1) family.</text>
</comment>
<feature type="transmembrane region" description="Helical" evidence="13">
    <location>
        <begin position="92"/>
        <end position="109"/>
    </location>
</feature>
<dbReference type="STRING" id="1921803.NIES593_20555"/>
<evidence type="ECO:0000256" key="14">
    <source>
        <dbReference type="SAM" id="SignalP"/>
    </source>
</evidence>
<evidence type="ECO:0000256" key="12">
    <source>
        <dbReference type="ARBA" id="ARBA00031636"/>
    </source>
</evidence>
<dbReference type="PIRSF" id="PIRSF006603">
    <property type="entry name" value="DinF"/>
    <property type="match status" value="1"/>
</dbReference>
<comment type="subcellular location">
    <subcellularLocation>
        <location evidence="2">Cell membrane</location>
        <topology evidence="2">Multi-pass membrane protein</topology>
    </subcellularLocation>
</comment>
<feature type="signal peptide" evidence="14">
    <location>
        <begin position="1"/>
        <end position="22"/>
    </location>
</feature>
<comment type="function">
    <text evidence="1">Multidrug efflux pump.</text>
</comment>
<feature type="transmembrane region" description="Helical" evidence="13">
    <location>
        <begin position="276"/>
        <end position="295"/>
    </location>
</feature>
<evidence type="ECO:0000256" key="11">
    <source>
        <dbReference type="ARBA" id="ARBA00023136"/>
    </source>
</evidence>
<keyword evidence="16" id="KW-1185">Reference proteome</keyword>
<feature type="transmembrane region" description="Helical" evidence="13">
    <location>
        <begin position="393"/>
        <end position="417"/>
    </location>
</feature>
<dbReference type="InterPro" id="IPR050222">
    <property type="entry name" value="MATE_MdtK"/>
</dbReference>
<keyword evidence="6" id="KW-0050">Antiport</keyword>
<feature type="transmembrane region" description="Helical" evidence="13">
    <location>
        <begin position="316"/>
        <end position="335"/>
    </location>
</feature>
<dbReference type="OrthoDB" id="9780160at2"/>
<dbReference type="Pfam" id="PF01554">
    <property type="entry name" value="MatE"/>
    <property type="match status" value="2"/>
</dbReference>
<dbReference type="GO" id="GO:0005886">
    <property type="term" value="C:plasma membrane"/>
    <property type="evidence" value="ECO:0007669"/>
    <property type="project" value="UniProtKB-SubCell"/>
</dbReference>
<dbReference type="PANTHER" id="PTHR43298:SF2">
    <property type="entry name" value="FMN_FAD EXPORTER YEEO-RELATED"/>
    <property type="match status" value="1"/>
</dbReference>
<keyword evidence="14" id="KW-0732">Signal</keyword>
<dbReference type="GO" id="GO:0006811">
    <property type="term" value="P:monoatomic ion transport"/>
    <property type="evidence" value="ECO:0007669"/>
    <property type="project" value="UniProtKB-KW"/>
</dbReference>
<evidence type="ECO:0000256" key="6">
    <source>
        <dbReference type="ARBA" id="ARBA00022449"/>
    </source>
</evidence>
<gene>
    <name evidence="15" type="ORF">NIES593_20555</name>
</gene>
<keyword evidence="8 13" id="KW-0812">Transmembrane</keyword>
<keyword evidence="7" id="KW-1003">Cell membrane</keyword>
<evidence type="ECO:0000256" key="2">
    <source>
        <dbReference type="ARBA" id="ARBA00004651"/>
    </source>
</evidence>
<dbReference type="GO" id="GO:0042910">
    <property type="term" value="F:xenobiotic transmembrane transporter activity"/>
    <property type="evidence" value="ECO:0007669"/>
    <property type="project" value="InterPro"/>
</dbReference>
<reference evidence="15 16" key="1">
    <citation type="submission" date="2016-11" db="EMBL/GenBank/DDBJ databases">
        <title>Draft Genome Sequences of Nine Cyanobacterial Strains from Diverse Habitats.</title>
        <authorList>
            <person name="Zhu T."/>
            <person name="Hou S."/>
            <person name="Lu X."/>
            <person name="Hess W.R."/>
        </authorList>
    </citation>
    <scope>NUCLEOTIDE SEQUENCE [LARGE SCALE GENOMIC DNA]</scope>
    <source>
        <strain evidence="15 16">NIES-593</strain>
    </source>
</reference>
<organism evidence="15 16">
    <name type="scientific">Hydrococcus rivularis NIES-593</name>
    <dbReference type="NCBI Taxonomy" id="1921803"/>
    <lineage>
        <taxon>Bacteria</taxon>
        <taxon>Bacillati</taxon>
        <taxon>Cyanobacteriota</taxon>
        <taxon>Cyanophyceae</taxon>
        <taxon>Pleurocapsales</taxon>
        <taxon>Hydrococcaceae</taxon>
        <taxon>Hydrococcus</taxon>
    </lineage>
</organism>
<accession>A0A1U7H8S1</accession>
<sequence length="450" mass="48458">MRSHIRTEIQAFLSLAIPLASAQVAQSATGFADTVMMGRLGQETLAAGGIASLTYITLLNIASGIVMGVSPLVAEAYGAGRKMRIEQVARQGLWLSLILAIPMMLLIGHCDSLMSRLGQAATTVTLANTYLDIMLWGFFPALGFAMLRGFVAGLSYARPVMIIVIAGTIFNIVGNYVLGFGKFGFPRMEIGGLALASILSLWGMFLALVAYILRHKRLRIYRLFQKWHRLKPGLLWELLWIGIPMGIFAALETGLFTTVTYLMGILGTDVLAAHQIVLQTIIVIFMVPLGMSFAATARVGQWFGRQDLKGARRAGYVGIGIGVGFMIIMSIALLAFPRQAIGLYLDLSNPENANVIQLAMPMLVVAALAQLVDSVQKIAIGALYGLQDTRVPTLLSFLTFWGVGLSGGYVLGFHFGLGGVGLWIGQSVGVTVAAGVFVWRFCQLTSSTDN</sequence>
<feature type="transmembrane region" description="Helical" evidence="13">
    <location>
        <begin position="423"/>
        <end position="442"/>
    </location>
</feature>
<keyword evidence="5" id="KW-0813">Transport</keyword>
<dbReference type="PANTHER" id="PTHR43298">
    <property type="entry name" value="MULTIDRUG RESISTANCE PROTEIN NORM-RELATED"/>
    <property type="match status" value="1"/>
</dbReference>
<feature type="transmembrane region" description="Helical" evidence="13">
    <location>
        <begin position="159"/>
        <end position="178"/>
    </location>
</feature>
<evidence type="ECO:0000256" key="9">
    <source>
        <dbReference type="ARBA" id="ARBA00022989"/>
    </source>
</evidence>